<keyword evidence="1" id="KW-0732">Signal</keyword>
<dbReference type="RefSeq" id="WP_245704057.1">
    <property type="nucleotide sequence ID" value="NZ_FNHP01000008.1"/>
</dbReference>
<accession>A0A1G9U975</accession>
<dbReference type="Proteomes" id="UP000198552">
    <property type="component" value="Unassembled WGS sequence"/>
</dbReference>
<sequence>MTGSSLFFPRAALAAATWAGVLALSGCASREATVPRVQQGGGEGGARTVQVAPERLACETGPRCPVLAVSWTSRHAGQARLMVALPGTSAQVRGADVHIGGSETVRLRVPAGSAAPANAPALPGAAQFDVPLRLVDRLAHAPRTWMRVYTEGGGMVDEFVFNGEQRSRASEAMAHFLTAVQGAGGKGEGLDGARGGLFERLGVGADK</sequence>
<evidence type="ECO:0008006" key="4">
    <source>
        <dbReference type="Google" id="ProtNLM"/>
    </source>
</evidence>
<organism evidence="2 3">
    <name type="scientific">Oryzisolibacter propanilivorax</name>
    <dbReference type="NCBI Taxonomy" id="1527607"/>
    <lineage>
        <taxon>Bacteria</taxon>
        <taxon>Pseudomonadati</taxon>
        <taxon>Pseudomonadota</taxon>
        <taxon>Betaproteobacteria</taxon>
        <taxon>Burkholderiales</taxon>
        <taxon>Comamonadaceae</taxon>
        <taxon>Oryzisolibacter</taxon>
    </lineage>
</organism>
<evidence type="ECO:0000313" key="3">
    <source>
        <dbReference type="Proteomes" id="UP000198552"/>
    </source>
</evidence>
<feature type="signal peptide" evidence="1">
    <location>
        <begin position="1"/>
        <end position="19"/>
    </location>
</feature>
<evidence type="ECO:0000313" key="2">
    <source>
        <dbReference type="EMBL" id="SDM56095.1"/>
    </source>
</evidence>
<feature type="chain" id="PRO_5011753284" description="Lipoprotein" evidence="1">
    <location>
        <begin position="20"/>
        <end position="207"/>
    </location>
</feature>
<gene>
    <name evidence="2" type="ORF">SAMN05428957_10825</name>
</gene>
<reference evidence="3" key="1">
    <citation type="submission" date="2016-10" db="EMBL/GenBank/DDBJ databases">
        <authorList>
            <person name="Varghese N."/>
            <person name="Submissions S."/>
        </authorList>
    </citation>
    <scope>NUCLEOTIDE SEQUENCE [LARGE SCALE GENOMIC DNA]</scope>
    <source>
        <strain evidence="3">EPL6</strain>
    </source>
</reference>
<proteinExistence type="predicted"/>
<dbReference type="AlphaFoldDB" id="A0A1G9U975"/>
<name>A0A1G9U975_9BURK</name>
<evidence type="ECO:0000256" key="1">
    <source>
        <dbReference type="SAM" id="SignalP"/>
    </source>
</evidence>
<dbReference type="STRING" id="1527607.SAMN05428957_10825"/>
<dbReference type="EMBL" id="FNHP01000008">
    <property type="protein sequence ID" value="SDM56095.1"/>
    <property type="molecule type" value="Genomic_DNA"/>
</dbReference>
<keyword evidence="3" id="KW-1185">Reference proteome</keyword>
<protein>
    <recommendedName>
        <fullName evidence="4">Lipoprotein</fullName>
    </recommendedName>
</protein>